<dbReference type="HOGENOM" id="CLU_1782914_0_0_5"/>
<evidence type="ECO:0000313" key="2">
    <source>
        <dbReference type="Proteomes" id="UP000005667"/>
    </source>
</evidence>
<dbReference type="InterPro" id="IPR038512">
    <property type="entry name" value="GpU-like_sf"/>
</dbReference>
<dbReference type="EMBL" id="FQ311870">
    <property type="protein sequence ID" value="CBS89223.1"/>
    <property type="molecule type" value="Genomic_DNA"/>
</dbReference>
<proteinExistence type="predicted"/>
<name>G7ZCA6_AZOL4</name>
<protein>
    <recommendedName>
        <fullName evidence="3">DUF3168 domain-containing protein</fullName>
    </recommendedName>
</protein>
<dbReference type="AlphaFoldDB" id="G7ZCA6"/>
<sequence length="145" mass="15907">MEHVRKRIRNAVVAMVTGLPSTADRVHTSRMTIVQPDELPCLIVYSAHEQNSPGSLDGLQSRTLQLIVDAYARARLDLEDELDGICAEVESVVVLSSPISGLVKWIRLSETSIQLGGEGDSAMGMARMRFTVNYYTEEGFPEAAV</sequence>
<dbReference type="Gene3D" id="3.30.70.1700">
    <property type="entry name" value="Phage minor tail protein U"/>
    <property type="match status" value="1"/>
</dbReference>
<dbReference type="Proteomes" id="UP000005667">
    <property type="component" value="Plasmid AZO_p2"/>
</dbReference>
<dbReference type="KEGG" id="ali:AZOLI_p20023"/>
<gene>
    <name evidence="1" type="ordered locus">AZOLI_p20023</name>
</gene>
<geneLocation type="plasmid" evidence="1 2">
    <name>AZO_p2</name>
</geneLocation>
<evidence type="ECO:0008006" key="3">
    <source>
        <dbReference type="Google" id="ProtNLM"/>
    </source>
</evidence>
<dbReference type="OrthoDB" id="8420085at2"/>
<keyword evidence="1" id="KW-0614">Plasmid</keyword>
<evidence type="ECO:0000313" key="1">
    <source>
        <dbReference type="EMBL" id="CBS89223.1"/>
    </source>
</evidence>
<organism evidence="1 2">
    <name type="scientific">Azospirillum lipoferum (strain 4B)</name>
    <dbReference type="NCBI Taxonomy" id="862719"/>
    <lineage>
        <taxon>Bacteria</taxon>
        <taxon>Pseudomonadati</taxon>
        <taxon>Pseudomonadota</taxon>
        <taxon>Alphaproteobacteria</taxon>
        <taxon>Rhodospirillales</taxon>
        <taxon>Azospirillaceae</taxon>
        <taxon>Azospirillum</taxon>
    </lineage>
</organism>
<keyword evidence="2" id="KW-1185">Reference proteome</keyword>
<reference evidence="2" key="1">
    <citation type="journal article" date="2011" name="PLoS Genet.">
        <title>Azospirillum genomes reveal transition of bacteria from aquatic to terrestrial environments.</title>
        <authorList>
            <person name="Wisniewski-Dye F."/>
            <person name="Borziak K."/>
            <person name="Khalsa-Moyers G."/>
            <person name="Alexandre G."/>
            <person name="Sukharnikov L.O."/>
            <person name="Wuichet K."/>
            <person name="Hurst G.B."/>
            <person name="McDonald W.H."/>
            <person name="Robertson J.S."/>
            <person name="Barbe V."/>
            <person name="Calteau A."/>
            <person name="Rouy Z."/>
            <person name="Mangenot S."/>
            <person name="Prigent-Combaret C."/>
            <person name="Normand P."/>
            <person name="Boyer M."/>
            <person name="Siguier P."/>
            <person name="Dessaux Y."/>
            <person name="Elmerich C."/>
            <person name="Condemine G."/>
            <person name="Krishnen G."/>
            <person name="Kennedy I."/>
            <person name="Paterson A.H."/>
            <person name="Gonzalez V."/>
            <person name="Mavingui P."/>
            <person name="Zhulin I.B."/>
        </authorList>
    </citation>
    <scope>NUCLEOTIDE SEQUENCE [LARGE SCALE GENOMIC DNA]</scope>
    <source>
        <strain evidence="2">4B</strain>
    </source>
</reference>
<accession>G7ZCA6</accession>